<dbReference type="InterPro" id="IPR036823">
    <property type="entry name" value="Ribosomal_uS7_dom_sf"/>
</dbReference>
<feature type="domain" description="Small ribosomal subunit protein uS7" evidence="7">
    <location>
        <begin position="11"/>
        <end position="151"/>
    </location>
</feature>
<dbReference type="Gene3D" id="1.10.455.10">
    <property type="entry name" value="Ribosomal protein S7 domain"/>
    <property type="match status" value="1"/>
</dbReference>
<dbReference type="InterPro" id="IPR000235">
    <property type="entry name" value="Ribosomal_uS7"/>
</dbReference>
<organism evidence="8">
    <name type="scientific">Johnson-sea-linkia profunda</name>
    <dbReference type="NCBI Taxonomy" id="575876"/>
    <lineage>
        <taxon>Eukaryota</taxon>
        <taxon>Viridiplantae</taxon>
        <taxon>Chlorophyta</taxon>
        <taxon>core chlorophytes</taxon>
        <taxon>Ulvophyceae</taxon>
        <taxon>TCBD clade</taxon>
        <taxon>Bryopsidales</taxon>
        <taxon>Halimedineae</taxon>
        <taxon>Halimedaceae</taxon>
        <taxon>Rhipileae</taxon>
        <taxon>Johnson-sea-linkia</taxon>
    </lineage>
</organism>
<keyword evidence="5" id="KW-0687">Ribonucleoprotein</keyword>
<accession>A0A386AXT6</accession>
<geneLocation type="chloroplast" evidence="8"/>
<name>A0A386AXT6_9CHLO</name>
<evidence type="ECO:0000256" key="5">
    <source>
        <dbReference type="ARBA" id="ARBA00023274"/>
    </source>
</evidence>
<dbReference type="GO" id="GO:0015935">
    <property type="term" value="C:small ribosomal subunit"/>
    <property type="evidence" value="ECO:0007669"/>
    <property type="project" value="InterPro"/>
</dbReference>
<evidence type="ECO:0000313" key="8">
    <source>
        <dbReference type="EMBL" id="AYC64175.1"/>
    </source>
</evidence>
<dbReference type="PIRSF" id="PIRSF002122">
    <property type="entry name" value="RPS7p_RPS7a_RPS5e_RPS7o"/>
    <property type="match status" value="1"/>
</dbReference>
<evidence type="ECO:0000259" key="7">
    <source>
        <dbReference type="Pfam" id="PF00177"/>
    </source>
</evidence>
<gene>
    <name evidence="8" type="primary">rps7</name>
</gene>
<evidence type="ECO:0000256" key="1">
    <source>
        <dbReference type="ARBA" id="ARBA00007151"/>
    </source>
</evidence>
<keyword evidence="2" id="KW-0699">rRNA-binding</keyword>
<dbReference type="InterPro" id="IPR023798">
    <property type="entry name" value="Ribosomal_uS7_dom"/>
</dbReference>
<protein>
    <recommendedName>
        <fullName evidence="6">Small ribosomal subunit protein uS7c</fullName>
    </recommendedName>
</protein>
<proteinExistence type="inferred from homology"/>
<evidence type="ECO:0000256" key="2">
    <source>
        <dbReference type="ARBA" id="ARBA00022730"/>
    </source>
</evidence>
<dbReference type="AlphaFoldDB" id="A0A386AXT6"/>
<dbReference type="SUPFAM" id="SSF47973">
    <property type="entry name" value="Ribosomal protein S7"/>
    <property type="match status" value="1"/>
</dbReference>
<dbReference type="PANTHER" id="PTHR11205">
    <property type="entry name" value="RIBOSOMAL PROTEIN S7"/>
    <property type="match status" value="1"/>
</dbReference>
<dbReference type="NCBIfam" id="TIGR01029">
    <property type="entry name" value="rpsG_bact"/>
    <property type="match status" value="1"/>
</dbReference>
<evidence type="ECO:0000256" key="3">
    <source>
        <dbReference type="ARBA" id="ARBA00022884"/>
    </source>
</evidence>
<keyword evidence="4 8" id="KW-0689">Ribosomal protein</keyword>
<dbReference type="EMBL" id="MH591090">
    <property type="protein sequence ID" value="AYC64175.1"/>
    <property type="molecule type" value="Genomic_DNA"/>
</dbReference>
<comment type="similarity">
    <text evidence="1">Belongs to the universal ribosomal protein uS7 family.</text>
</comment>
<keyword evidence="8" id="KW-0150">Chloroplast</keyword>
<dbReference type="GO" id="GO:0003735">
    <property type="term" value="F:structural constituent of ribosome"/>
    <property type="evidence" value="ECO:0007669"/>
    <property type="project" value="InterPro"/>
</dbReference>
<reference evidence="8" key="2">
    <citation type="journal article" date="2019" name="Mol. Phylogenet. Evol.">
        <title>Reassessment of the classification of bryopsidales (chlorophyta) based on chloroplast phylogenomic analyses.</title>
        <authorList>
            <person name="Cremen M.C."/>
            <person name="Leliaert F."/>
            <person name="West J."/>
            <person name="Lam D.W."/>
            <person name="Shimada S."/>
            <person name="Lopez-Bautista J.M."/>
            <person name="Verbruggen H."/>
        </authorList>
    </citation>
    <scope>NUCLEOTIDE SEQUENCE</scope>
</reference>
<keyword evidence="8" id="KW-0934">Plastid</keyword>
<reference evidence="8" key="1">
    <citation type="submission" date="2018-07" db="EMBL/GenBank/DDBJ databases">
        <authorList>
            <person name="Quirk P.G."/>
            <person name="Krulwich T.A."/>
        </authorList>
    </citation>
    <scope>NUCLEOTIDE SEQUENCE</scope>
</reference>
<dbReference type="GO" id="GO:0019843">
    <property type="term" value="F:rRNA binding"/>
    <property type="evidence" value="ECO:0007669"/>
    <property type="project" value="UniProtKB-KW"/>
</dbReference>
<dbReference type="InterPro" id="IPR005717">
    <property type="entry name" value="Ribosomal_uS7_bac/org-type"/>
</dbReference>
<dbReference type="Pfam" id="PF00177">
    <property type="entry name" value="Ribosomal_S7"/>
    <property type="match status" value="1"/>
</dbReference>
<dbReference type="GO" id="GO:0006412">
    <property type="term" value="P:translation"/>
    <property type="evidence" value="ECO:0007669"/>
    <property type="project" value="InterPro"/>
</dbReference>
<keyword evidence="3" id="KW-0694">RNA-binding</keyword>
<sequence length="155" mass="17876">MARTKKYKLHYKREIQPDPIYKSRIIQMIQQRLLRHGKKKLASRLLQKSLNNIRNQTQLDPLLVLEKALRYTTPSVEIQTRRIGGAVYPIPVELCYDRGLLKALRWILIAAKKRSAPTLDVNLANELIDASKKAGMAFHKKEEVHKIADANGRVK</sequence>
<evidence type="ECO:0000256" key="4">
    <source>
        <dbReference type="ARBA" id="ARBA00022980"/>
    </source>
</evidence>
<evidence type="ECO:0000256" key="6">
    <source>
        <dbReference type="ARBA" id="ARBA00035151"/>
    </source>
</evidence>